<dbReference type="AlphaFoldDB" id="A0A1Z2XPA4"/>
<dbReference type="EMBL" id="CP021422">
    <property type="protein sequence ID" value="ASB40231.1"/>
    <property type="molecule type" value="Genomic_DNA"/>
</dbReference>
<reference evidence="4 6" key="3">
    <citation type="submission" date="2020-11" db="EMBL/GenBank/DDBJ databases">
        <title>Closed and high quality bacterial genomes of the OMM12 community.</title>
        <authorList>
            <person name="Marbouty M."/>
            <person name="Lamy-Besnier Q."/>
            <person name="Debarbieux L."/>
            <person name="Koszul R."/>
        </authorList>
    </citation>
    <scope>NUCLEOTIDE SEQUENCE [LARGE SCALE GENOMIC DNA]</scope>
    <source>
        <strain evidence="4 6">KB18</strain>
    </source>
</reference>
<gene>
    <name evidence="3" type="ORF">ADH66_05895</name>
    <name evidence="4" type="ORF">I5Q82_15985</name>
</gene>
<proteinExistence type="predicted"/>
<reference evidence="3" key="1">
    <citation type="journal article" date="2017" name="Genome Announc.">
        <title>High-Quality Whole-Genome Sequences of the Oligo-Mouse-Microbiota Bacterial Community.</title>
        <authorList>
            <person name="Garzetti D."/>
            <person name="Brugiroux S."/>
            <person name="Bunk B."/>
            <person name="Pukall R."/>
            <person name="McCoy K.D."/>
            <person name="Macpherson A.J."/>
            <person name="Stecher B."/>
        </authorList>
    </citation>
    <scope>NUCLEOTIDE SEQUENCE</scope>
    <source>
        <strain evidence="3">KB18</strain>
    </source>
</reference>
<dbReference type="Gene3D" id="3.30.2310.20">
    <property type="entry name" value="RelE-like"/>
    <property type="match status" value="1"/>
</dbReference>
<keyword evidence="2" id="KW-0812">Transmembrane</keyword>
<dbReference type="RefSeq" id="WP_066534429.1">
    <property type="nucleotide sequence ID" value="NZ_CP021422.1"/>
</dbReference>
<dbReference type="Proteomes" id="UP000196710">
    <property type="component" value="Chromosome"/>
</dbReference>
<evidence type="ECO:0000313" key="5">
    <source>
        <dbReference type="Proteomes" id="UP000196710"/>
    </source>
</evidence>
<organism evidence="4 6">
    <name type="scientific">Acutalibacter muris</name>
    <dbReference type="NCBI Taxonomy" id="1796620"/>
    <lineage>
        <taxon>Bacteria</taxon>
        <taxon>Bacillati</taxon>
        <taxon>Bacillota</taxon>
        <taxon>Clostridia</taxon>
        <taxon>Eubacteriales</taxon>
        <taxon>Acutalibacteraceae</taxon>
        <taxon>Acutalibacter</taxon>
    </lineage>
</organism>
<dbReference type="Pfam" id="PF05016">
    <property type="entry name" value="ParE_toxin"/>
    <property type="match status" value="1"/>
</dbReference>
<name>A0A1Z2XPA4_9FIRM</name>
<keyword evidence="5" id="KW-1185">Reference proteome</keyword>
<sequence>MDGKQYSLEFLPLFEEDLNEIVDYISIRLNNPTAAYRLVDDVQAAIRERLTCPEAFEPFPSARSRQNPYYRIYVRNFTIFYVVIGNVMQVRRILYSRRDHTEADLS</sequence>
<dbReference type="InterPro" id="IPR035093">
    <property type="entry name" value="RelE/ParE_toxin_dom_sf"/>
</dbReference>
<feature type="transmembrane region" description="Helical" evidence="2">
    <location>
        <begin position="69"/>
        <end position="88"/>
    </location>
</feature>
<dbReference type="KEGG" id="amur:ADH66_05895"/>
<evidence type="ECO:0000313" key="6">
    <source>
        <dbReference type="Proteomes" id="UP000596035"/>
    </source>
</evidence>
<reference evidence="5" key="2">
    <citation type="submission" date="2017-05" db="EMBL/GenBank/DDBJ databases">
        <title>Improved OligoMM genomes.</title>
        <authorList>
            <person name="Garzetti D."/>
        </authorList>
    </citation>
    <scope>NUCLEOTIDE SEQUENCE [LARGE SCALE GENOMIC DNA]</scope>
    <source>
        <strain evidence="5">KB18</strain>
    </source>
</reference>
<keyword evidence="2" id="KW-1133">Transmembrane helix</keyword>
<keyword evidence="2" id="KW-0472">Membrane</keyword>
<evidence type="ECO:0000313" key="4">
    <source>
        <dbReference type="EMBL" id="QQR29519.1"/>
    </source>
</evidence>
<evidence type="ECO:0000256" key="2">
    <source>
        <dbReference type="SAM" id="Phobius"/>
    </source>
</evidence>
<dbReference type="InterPro" id="IPR007712">
    <property type="entry name" value="RelE/ParE_toxin"/>
</dbReference>
<dbReference type="Proteomes" id="UP000596035">
    <property type="component" value="Chromosome"/>
</dbReference>
<keyword evidence="1" id="KW-1277">Toxin-antitoxin system</keyword>
<dbReference type="EMBL" id="CP065321">
    <property type="protein sequence ID" value="QQR29519.1"/>
    <property type="molecule type" value="Genomic_DNA"/>
</dbReference>
<evidence type="ECO:0000313" key="3">
    <source>
        <dbReference type="EMBL" id="ASB40231.1"/>
    </source>
</evidence>
<evidence type="ECO:0000256" key="1">
    <source>
        <dbReference type="ARBA" id="ARBA00022649"/>
    </source>
</evidence>
<protein>
    <submittedName>
        <fullName evidence="3 4">RelE/ParE family toxin</fullName>
    </submittedName>
</protein>
<accession>A0A1Z2XPA4</accession>